<organism evidence="2 3">
    <name type="scientific">Winogradskyella bathintestinalis</name>
    <dbReference type="NCBI Taxonomy" id="3035208"/>
    <lineage>
        <taxon>Bacteria</taxon>
        <taxon>Pseudomonadati</taxon>
        <taxon>Bacteroidota</taxon>
        <taxon>Flavobacteriia</taxon>
        <taxon>Flavobacteriales</taxon>
        <taxon>Flavobacteriaceae</taxon>
        <taxon>Winogradskyella</taxon>
    </lineage>
</organism>
<protein>
    <recommendedName>
        <fullName evidence="4">Lipoprotein</fullName>
    </recommendedName>
</protein>
<evidence type="ECO:0000313" key="3">
    <source>
        <dbReference type="Proteomes" id="UP001231197"/>
    </source>
</evidence>
<gene>
    <name evidence="2" type="ORF">QMA06_16010</name>
</gene>
<evidence type="ECO:0000256" key="1">
    <source>
        <dbReference type="SAM" id="SignalP"/>
    </source>
</evidence>
<reference evidence="2 3" key="1">
    <citation type="journal article" date="2023" name="Int. J. Syst. Evol. Microbiol.">
        <title>Winogradskyella bathintestinalis sp. nov., isolated from the intestine of the deep-sea loosejaw dragonfish, Malacosteus niger.</title>
        <authorList>
            <person name="Uniacke-Lowe S."/>
            <person name="Johnson C.N."/>
            <person name="Stanton C."/>
            <person name="Hill C."/>
            <person name="Ross P."/>
        </authorList>
    </citation>
    <scope>NUCLEOTIDE SEQUENCE [LARGE SCALE GENOMIC DNA]</scope>
    <source>
        <strain evidence="2 3">APC 3343</strain>
    </source>
</reference>
<dbReference type="Proteomes" id="UP001231197">
    <property type="component" value="Unassembled WGS sequence"/>
</dbReference>
<feature type="signal peptide" evidence="1">
    <location>
        <begin position="1"/>
        <end position="21"/>
    </location>
</feature>
<evidence type="ECO:0008006" key="4">
    <source>
        <dbReference type="Google" id="ProtNLM"/>
    </source>
</evidence>
<dbReference type="RefSeq" id="WP_290207927.1">
    <property type="nucleotide sequence ID" value="NZ_JASDDK010000015.1"/>
</dbReference>
<dbReference type="PROSITE" id="PS51257">
    <property type="entry name" value="PROKAR_LIPOPROTEIN"/>
    <property type="match status" value="1"/>
</dbReference>
<name>A0ABT7ZYX8_9FLAO</name>
<keyword evidence="1" id="KW-0732">Signal</keyword>
<proteinExistence type="predicted"/>
<accession>A0ABT7ZYX8</accession>
<comment type="caution">
    <text evidence="2">The sequence shown here is derived from an EMBL/GenBank/DDBJ whole genome shotgun (WGS) entry which is preliminary data.</text>
</comment>
<feature type="chain" id="PRO_5045841511" description="Lipoprotein" evidence="1">
    <location>
        <begin position="22"/>
        <end position="220"/>
    </location>
</feature>
<sequence>MKQTFCILITLLAFQMSFACSCGKFRTFIPASKDSELVIKAKVLKHIYYNRQGKSVSKEQIDETEFFGHSILVEVLENIKGQESRKTFEIYGGSEWKYASDCKMKVDGIKIDKTYIFSLYQSIKSKHNQPNENKDDYSLYACQESYIEFINETESVKGVLKGKNLDKERIIPYKKLKNKITFYNNGYNSLRLNSLSEFNAYLLSFGYGGKNPADFSATKS</sequence>
<evidence type="ECO:0000313" key="2">
    <source>
        <dbReference type="EMBL" id="MDN3494226.1"/>
    </source>
</evidence>
<dbReference type="EMBL" id="JASDDK010000015">
    <property type="protein sequence ID" value="MDN3494226.1"/>
    <property type="molecule type" value="Genomic_DNA"/>
</dbReference>
<keyword evidence="3" id="KW-1185">Reference proteome</keyword>